<dbReference type="Gene3D" id="1.10.260.40">
    <property type="entry name" value="lambda repressor-like DNA-binding domains"/>
    <property type="match status" value="1"/>
</dbReference>
<organism evidence="3 4">
    <name type="scientific">Candidatus Desulfovibrio trichonymphae</name>
    <dbReference type="NCBI Taxonomy" id="1725232"/>
    <lineage>
        <taxon>Bacteria</taxon>
        <taxon>Pseudomonadati</taxon>
        <taxon>Thermodesulfobacteriota</taxon>
        <taxon>Desulfovibrionia</taxon>
        <taxon>Desulfovibrionales</taxon>
        <taxon>Desulfovibrionaceae</taxon>
        <taxon>Desulfovibrio</taxon>
    </lineage>
</organism>
<keyword evidence="1" id="KW-0812">Transmembrane</keyword>
<feature type="transmembrane region" description="Helical" evidence="1">
    <location>
        <begin position="27"/>
        <end position="46"/>
    </location>
</feature>
<name>A0A1J1DPJ9_9BACT</name>
<dbReference type="SUPFAM" id="SSF47413">
    <property type="entry name" value="lambda repressor-like DNA-binding domains"/>
    <property type="match status" value="1"/>
</dbReference>
<sequence length="113" mass="12694">MRKNVVLEKSLREMRQGIKIARLRRRLQLVVIAERAGISVITLYKIEKGMAGIAVSNVAAVFWALGLGTPLGRYILCAVTGYSGRKRTVRQRYLGYRRVGRFTGRFASQGLPL</sequence>
<reference evidence="3 4" key="1">
    <citation type="journal article" date="2017" name="ISME J.">
        <title>Genome of 'Ca. Desulfovibrio trichonymphae', an H2-oxidizing bacterium in a tripartite symbiotic system within a protist cell in the termite gut.</title>
        <authorList>
            <person name="Kuwahara H."/>
            <person name="Yuki M."/>
            <person name="Izawa K."/>
            <person name="Ohkuma M."/>
            <person name="Hongoh Y."/>
        </authorList>
    </citation>
    <scope>NUCLEOTIDE SEQUENCE [LARGE SCALE GENOMIC DNA]</scope>
    <source>
        <strain evidence="3 4">Rs-N31</strain>
    </source>
</reference>
<gene>
    <name evidence="3" type="ORF">RSDT_0250</name>
</gene>
<dbReference type="InterPro" id="IPR001387">
    <property type="entry name" value="Cro/C1-type_HTH"/>
</dbReference>
<keyword evidence="1" id="KW-1133">Transmembrane helix</keyword>
<keyword evidence="4" id="KW-1185">Reference proteome</keyword>
<dbReference type="PROSITE" id="PS50943">
    <property type="entry name" value="HTH_CROC1"/>
    <property type="match status" value="1"/>
</dbReference>
<dbReference type="KEGG" id="dtr:RSDT_0250"/>
<dbReference type="GO" id="GO:0003677">
    <property type="term" value="F:DNA binding"/>
    <property type="evidence" value="ECO:0007669"/>
    <property type="project" value="InterPro"/>
</dbReference>
<keyword evidence="1" id="KW-0472">Membrane</keyword>
<dbReference type="InterPro" id="IPR010982">
    <property type="entry name" value="Lambda_DNA-bd_dom_sf"/>
</dbReference>
<protein>
    <recommendedName>
        <fullName evidence="2">HTH cro/C1-type domain-containing protein</fullName>
    </recommendedName>
</protein>
<feature type="domain" description="HTH cro/C1-type" evidence="2">
    <location>
        <begin position="18"/>
        <end position="49"/>
    </location>
</feature>
<dbReference type="Proteomes" id="UP000242645">
    <property type="component" value="Chromosome"/>
</dbReference>
<evidence type="ECO:0000313" key="3">
    <source>
        <dbReference type="EMBL" id="BAV91762.1"/>
    </source>
</evidence>
<feature type="transmembrane region" description="Helical" evidence="1">
    <location>
        <begin position="58"/>
        <end position="82"/>
    </location>
</feature>
<evidence type="ECO:0000313" key="4">
    <source>
        <dbReference type="Proteomes" id="UP000242645"/>
    </source>
</evidence>
<dbReference type="AlphaFoldDB" id="A0A1J1DPJ9"/>
<accession>A0A1J1DPJ9</accession>
<dbReference type="EMBL" id="AP017368">
    <property type="protein sequence ID" value="BAV91762.1"/>
    <property type="molecule type" value="Genomic_DNA"/>
</dbReference>
<proteinExistence type="predicted"/>
<evidence type="ECO:0000259" key="2">
    <source>
        <dbReference type="PROSITE" id="PS50943"/>
    </source>
</evidence>
<evidence type="ECO:0000256" key="1">
    <source>
        <dbReference type="SAM" id="Phobius"/>
    </source>
</evidence>